<evidence type="ECO:0000256" key="1">
    <source>
        <dbReference type="SAM" id="Phobius"/>
    </source>
</evidence>
<gene>
    <name evidence="2" type="ORF">METZ01_LOCUS18675</name>
</gene>
<feature type="transmembrane region" description="Helical" evidence="1">
    <location>
        <begin position="34"/>
        <end position="51"/>
    </location>
</feature>
<protein>
    <recommendedName>
        <fullName evidence="3">Malonate transporter MadL subunit</fullName>
    </recommendedName>
</protein>
<dbReference type="InterPro" id="IPR004690">
    <property type="entry name" value="Maln_transptMadL"/>
</dbReference>
<dbReference type="GO" id="GO:0016020">
    <property type="term" value="C:membrane"/>
    <property type="evidence" value="ECO:0007669"/>
    <property type="project" value="InterPro"/>
</dbReference>
<proteinExistence type="predicted"/>
<name>A0A381PFN3_9ZZZZ</name>
<dbReference type="Pfam" id="PF03817">
    <property type="entry name" value="MadL"/>
    <property type="match status" value="1"/>
</dbReference>
<evidence type="ECO:0000313" key="2">
    <source>
        <dbReference type="EMBL" id="SUZ65821.1"/>
    </source>
</evidence>
<accession>A0A381PFN3</accession>
<dbReference type="AlphaFoldDB" id="A0A381PFN3"/>
<keyword evidence="1" id="KW-0812">Transmembrane</keyword>
<evidence type="ECO:0008006" key="3">
    <source>
        <dbReference type="Google" id="ProtNLM"/>
    </source>
</evidence>
<keyword evidence="1" id="KW-0472">Membrane</keyword>
<reference evidence="2" key="1">
    <citation type="submission" date="2018-05" db="EMBL/GenBank/DDBJ databases">
        <authorList>
            <person name="Lanie J.A."/>
            <person name="Ng W.-L."/>
            <person name="Kazmierczak K.M."/>
            <person name="Andrzejewski T.M."/>
            <person name="Davidsen T.M."/>
            <person name="Wayne K.J."/>
            <person name="Tettelin H."/>
            <person name="Glass J.I."/>
            <person name="Rusch D."/>
            <person name="Podicherti R."/>
            <person name="Tsui H.-C.T."/>
            <person name="Winkler M.E."/>
        </authorList>
    </citation>
    <scope>NUCLEOTIDE SEQUENCE</scope>
</reference>
<keyword evidence="1" id="KW-1133">Transmembrane helix</keyword>
<dbReference type="EMBL" id="UINC01000969">
    <property type="protein sequence ID" value="SUZ65821.1"/>
    <property type="molecule type" value="Genomic_DNA"/>
</dbReference>
<feature type="transmembrane region" description="Helical" evidence="1">
    <location>
        <begin position="88"/>
        <end position="112"/>
    </location>
</feature>
<organism evidence="2">
    <name type="scientific">marine metagenome</name>
    <dbReference type="NCBI Taxonomy" id="408172"/>
    <lineage>
        <taxon>unclassified sequences</taxon>
        <taxon>metagenomes</taxon>
        <taxon>ecological metagenomes</taxon>
    </lineage>
</organism>
<feature type="transmembrane region" description="Helical" evidence="1">
    <location>
        <begin position="63"/>
        <end position="82"/>
    </location>
</feature>
<dbReference type="NCBIfam" id="TIGR00807">
    <property type="entry name" value="malonate_madL"/>
    <property type="match status" value="1"/>
</dbReference>
<sequence length="124" mass="13186">MRIYGVSLLAACFLIGKFLGNLLGELININTDVGGVGFSMIILIVSSIYLKKKGWLIPETEKGVLFWSSIYIPIIVAMAATLNVKAAVSGGLVALLAGVITTIFCMILVPALSKIGSRDKLSKK</sequence>